<gene>
    <name evidence="1" type="ORF">MAR_026329</name>
</gene>
<name>A0ABY7ESR6_MYAAR</name>
<dbReference type="PANTHER" id="PTHR46601:SF1">
    <property type="entry name" value="ADF-H DOMAIN-CONTAINING PROTEIN"/>
    <property type="match status" value="1"/>
</dbReference>
<proteinExistence type="predicted"/>
<organism evidence="1 2">
    <name type="scientific">Mya arenaria</name>
    <name type="common">Soft-shell clam</name>
    <dbReference type="NCBI Taxonomy" id="6604"/>
    <lineage>
        <taxon>Eukaryota</taxon>
        <taxon>Metazoa</taxon>
        <taxon>Spiralia</taxon>
        <taxon>Lophotrochozoa</taxon>
        <taxon>Mollusca</taxon>
        <taxon>Bivalvia</taxon>
        <taxon>Autobranchia</taxon>
        <taxon>Heteroconchia</taxon>
        <taxon>Euheterodonta</taxon>
        <taxon>Imparidentia</taxon>
        <taxon>Neoheterodontei</taxon>
        <taxon>Myida</taxon>
        <taxon>Myoidea</taxon>
        <taxon>Myidae</taxon>
        <taxon>Mya</taxon>
    </lineage>
</organism>
<dbReference type="EMBL" id="CP111019">
    <property type="protein sequence ID" value="WAR12149.1"/>
    <property type="molecule type" value="Genomic_DNA"/>
</dbReference>
<reference evidence="1" key="1">
    <citation type="submission" date="2022-11" db="EMBL/GenBank/DDBJ databases">
        <title>Centuries of genome instability and evolution in soft-shell clam transmissible cancer (bioRxiv).</title>
        <authorList>
            <person name="Hart S.F.M."/>
            <person name="Yonemitsu M.A."/>
            <person name="Giersch R.M."/>
            <person name="Beal B.F."/>
            <person name="Arriagada G."/>
            <person name="Davis B.W."/>
            <person name="Ostrander E.A."/>
            <person name="Goff S.P."/>
            <person name="Metzger M.J."/>
        </authorList>
    </citation>
    <scope>NUCLEOTIDE SEQUENCE</scope>
    <source>
        <strain evidence="1">MELC-2E11</strain>
        <tissue evidence="1">Siphon/mantle</tissue>
    </source>
</reference>
<feature type="non-terminal residue" evidence="1">
    <location>
        <position position="229"/>
    </location>
</feature>
<evidence type="ECO:0000313" key="2">
    <source>
        <dbReference type="Proteomes" id="UP001164746"/>
    </source>
</evidence>
<dbReference type="PANTHER" id="PTHR46601">
    <property type="entry name" value="ULP_PROTEASE DOMAIN-CONTAINING PROTEIN"/>
    <property type="match status" value="1"/>
</dbReference>
<keyword evidence="2" id="KW-1185">Reference proteome</keyword>
<accession>A0ABY7ESR6</accession>
<evidence type="ECO:0000313" key="1">
    <source>
        <dbReference type="EMBL" id="WAR12149.1"/>
    </source>
</evidence>
<dbReference type="Proteomes" id="UP001164746">
    <property type="component" value="Chromosome 8"/>
</dbReference>
<protein>
    <submittedName>
        <fullName evidence="1">Uncharacterized protein</fullName>
    </submittedName>
</protein>
<sequence>MGTVYAFIKRITECLKNKHPGITYVHYITDSSTSHYRNKNTMYLVANHVRLFVFESGSRLRTSNGLGGFSKRFADLAVKRQTASAEDYYNWGKSLANSQTKYSFVPNEECDEAYNELLAVNPRVHCNCIVYFRWECLTDGKFKASCNGCIKHNIVQHIGKSNETDMRTDIQNEPEVILDQARRFESVTSFTENEFVAVIYNDYLYIGKVVKYDHSDDELPLQDSFMEHA</sequence>